<dbReference type="STRING" id="980251.GCA_001642875_00701"/>
<keyword evidence="3" id="KW-1185">Reference proteome</keyword>
<dbReference type="AlphaFoldDB" id="A0A5B9PCY0"/>
<reference evidence="2 3" key="1">
    <citation type="submission" date="2019-08" db="EMBL/GenBank/DDBJ databases">
        <title>Deep-cultivation of Planctomycetes and their phenomic and genomic characterization uncovers novel biology.</title>
        <authorList>
            <person name="Wiegand S."/>
            <person name="Jogler M."/>
            <person name="Boedeker C."/>
            <person name="Pinto D."/>
            <person name="Vollmers J."/>
            <person name="Rivas-Marin E."/>
            <person name="Kohn T."/>
            <person name="Peeters S.H."/>
            <person name="Heuer A."/>
            <person name="Rast P."/>
            <person name="Oberbeckmann S."/>
            <person name="Bunk B."/>
            <person name="Jeske O."/>
            <person name="Meyerdierks A."/>
            <person name="Storesund J.E."/>
            <person name="Kallscheuer N."/>
            <person name="Luecker S."/>
            <person name="Lage O.M."/>
            <person name="Pohl T."/>
            <person name="Merkel B.J."/>
            <person name="Hornburger P."/>
            <person name="Mueller R.-W."/>
            <person name="Bruemmer F."/>
            <person name="Labrenz M."/>
            <person name="Spormann A.M."/>
            <person name="Op den Camp H."/>
            <person name="Overmann J."/>
            <person name="Amann R."/>
            <person name="Jetten M.S.M."/>
            <person name="Mascher T."/>
            <person name="Medema M.H."/>
            <person name="Devos D.P."/>
            <person name="Kaster A.-K."/>
            <person name="Ovreas L."/>
            <person name="Rohde M."/>
            <person name="Galperin M.Y."/>
            <person name="Jogler C."/>
        </authorList>
    </citation>
    <scope>NUCLEOTIDE SEQUENCE [LARGE SCALE GENOMIC DNA]</scope>
    <source>
        <strain evidence="2 3">FC18</strain>
    </source>
</reference>
<organism evidence="2 3">
    <name type="scientific">Mariniblastus fucicola</name>
    <dbReference type="NCBI Taxonomy" id="980251"/>
    <lineage>
        <taxon>Bacteria</taxon>
        <taxon>Pseudomonadati</taxon>
        <taxon>Planctomycetota</taxon>
        <taxon>Planctomycetia</taxon>
        <taxon>Pirellulales</taxon>
        <taxon>Pirellulaceae</taxon>
        <taxon>Mariniblastus</taxon>
    </lineage>
</organism>
<dbReference type="Proteomes" id="UP000322214">
    <property type="component" value="Chromosome"/>
</dbReference>
<name>A0A5B9PCY0_9BACT</name>
<evidence type="ECO:0000256" key="1">
    <source>
        <dbReference type="SAM" id="MobiDB-lite"/>
    </source>
</evidence>
<dbReference type="KEGG" id="mff:MFFC18_41250"/>
<accession>A0A5B9PCY0</accession>
<evidence type="ECO:0000313" key="2">
    <source>
        <dbReference type="EMBL" id="QEG24208.1"/>
    </source>
</evidence>
<proteinExistence type="predicted"/>
<evidence type="ECO:0000313" key="3">
    <source>
        <dbReference type="Proteomes" id="UP000322214"/>
    </source>
</evidence>
<gene>
    <name evidence="2" type="ORF">MFFC18_41250</name>
</gene>
<sequence length="118" mass="12755">MEQLDAICHWKTCQQICYCGGNNFCHSARMSTARKSQSTFSRLAILALAVQLTGCGSTRLNLGPPGTIGMQREKAVIHDPYPSTDLGPPIVGGRPSGFDLPLDPTKGLQVNPHARQSY</sequence>
<feature type="region of interest" description="Disordered" evidence="1">
    <location>
        <begin position="81"/>
        <end position="118"/>
    </location>
</feature>
<dbReference type="EMBL" id="CP042912">
    <property type="protein sequence ID" value="QEG24208.1"/>
    <property type="molecule type" value="Genomic_DNA"/>
</dbReference>
<protein>
    <submittedName>
        <fullName evidence="2">Uncharacterized protein</fullName>
    </submittedName>
</protein>